<dbReference type="Gene3D" id="1.10.1200.10">
    <property type="entry name" value="ACP-like"/>
    <property type="match status" value="2"/>
</dbReference>
<dbReference type="SMR" id="A0A194WAS7"/>
<gene>
    <name evidence="6" type="ORF">VM1G_08828</name>
</gene>
<dbReference type="SUPFAM" id="SSF52777">
    <property type="entry name" value="CoA-dependent acyltransferases"/>
    <property type="match status" value="4"/>
</dbReference>
<keyword evidence="7" id="KW-1185">Reference proteome</keyword>
<dbReference type="InterPro" id="IPR045851">
    <property type="entry name" value="AMP-bd_C_sf"/>
</dbReference>
<dbReference type="SUPFAM" id="SSF47336">
    <property type="entry name" value="ACP-like"/>
    <property type="match status" value="2"/>
</dbReference>
<dbReference type="InterPro" id="IPR042099">
    <property type="entry name" value="ANL_N_sf"/>
</dbReference>
<dbReference type="PROSITE" id="PS00012">
    <property type="entry name" value="PHOSPHOPANTETHEINE"/>
    <property type="match status" value="2"/>
</dbReference>
<dbReference type="GO" id="GO:0044550">
    <property type="term" value="P:secondary metabolite biosynthetic process"/>
    <property type="evidence" value="ECO:0007669"/>
    <property type="project" value="TreeGrafter"/>
</dbReference>
<feature type="region of interest" description="Disordered" evidence="4">
    <location>
        <begin position="934"/>
        <end position="962"/>
    </location>
</feature>
<dbReference type="Proteomes" id="UP000078559">
    <property type="component" value="Chromosome 10"/>
</dbReference>
<dbReference type="EMBL" id="CM003107">
    <property type="protein sequence ID" value="KUI73220.1"/>
    <property type="molecule type" value="Genomic_DNA"/>
</dbReference>
<dbReference type="PROSITE" id="PS00455">
    <property type="entry name" value="AMP_BINDING"/>
    <property type="match status" value="1"/>
</dbReference>
<dbReference type="PANTHER" id="PTHR45527:SF16">
    <property type="entry name" value="NONRIBOSOMAL PEPTIDE SYNTHASE ATNA-RELATED"/>
    <property type="match status" value="1"/>
</dbReference>
<dbReference type="SUPFAM" id="SSF56801">
    <property type="entry name" value="Acetyl-CoA synthetase-like"/>
    <property type="match status" value="1"/>
</dbReference>
<accession>A0A194WAS7</accession>
<evidence type="ECO:0000256" key="3">
    <source>
        <dbReference type="ARBA" id="ARBA00022598"/>
    </source>
</evidence>
<dbReference type="Pfam" id="PF00550">
    <property type="entry name" value="PP-binding"/>
    <property type="match status" value="2"/>
</dbReference>
<evidence type="ECO:0000313" key="7">
    <source>
        <dbReference type="Proteomes" id="UP000078559"/>
    </source>
</evidence>
<dbReference type="PROSITE" id="PS50075">
    <property type="entry name" value="CARRIER"/>
    <property type="match status" value="2"/>
</dbReference>
<dbReference type="GO" id="GO:0043041">
    <property type="term" value="P:amino acid activation for nonribosomal peptide biosynthetic process"/>
    <property type="evidence" value="ECO:0007669"/>
    <property type="project" value="TreeGrafter"/>
</dbReference>
<proteinExistence type="predicted"/>
<dbReference type="InterPro" id="IPR000873">
    <property type="entry name" value="AMP-dep_synth/lig_dom"/>
</dbReference>
<keyword evidence="1" id="KW-0596">Phosphopantetheine</keyword>
<dbReference type="GO" id="GO:0031177">
    <property type="term" value="F:phosphopantetheine binding"/>
    <property type="evidence" value="ECO:0007669"/>
    <property type="project" value="InterPro"/>
</dbReference>
<evidence type="ECO:0000256" key="2">
    <source>
        <dbReference type="ARBA" id="ARBA00022553"/>
    </source>
</evidence>
<dbReference type="InterPro" id="IPR009081">
    <property type="entry name" value="PP-bd_ACP"/>
</dbReference>
<evidence type="ECO:0000259" key="5">
    <source>
        <dbReference type="PROSITE" id="PS50075"/>
    </source>
</evidence>
<feature type="domain" description="Carrier" evidence="5">
    <location>
        <begin position="858"/>
        <end position="934"/>
    </location>
</feature>
<dbReference type="Pfam" id="PF00668">
    <property type="entry name" value="Condensation"/>
    <property type="match status" value="2"/>
</dbReference>
<dbReference type="InterPro" id="IPR036736">
    <property type="entry name" value="ACP-like_sf"/>
</dbReference>
<organism evidence="6 7">
    <name type="scientific">Cytospora mali</name>
    <name type="common">Apple Valsa canker fungus</name>
    <name type="synonym">Valsa mali</name>
    <dbReference type="NCBI Taxonomy" id="578113"/>
    <lineage>
        <taxon>Eukaryota</taxon>
        <taxon>Fungi</taxon>
        <taxon>Dikarya</taxon>
        <taxon>Ascomycota</taxon>
        <taxon>Pezizomycotina</taxon>
        <taxon>Sordariomycetes</taxon>
        <taxon>Sordariomycetidae</taxon>
        <taxon>Diaporthales</taxon>
        <taxon>Cytosporaceae</taxon>
        <taxon>Cytospora</taxon>
    </lineage>
</organism>
<dbReference type="InterPro" id="IPR001242">
    <property type="entry name" value="Condensation_dom"/>
</dbReference>
<dbReference type="GO" id="GO:0005737">
    <property type="term" value="C:cytoplasm"/>
    <property type="evidence" value="ECO:0007669"/>
    <property type="project" value="TreeGrafter"/>
</dbReference>
<dbReference type="Gene3D" id="3.30.559.30">
    <property type="entry name" value="Nonribosomal peptide synthetase, condensation domain"/>
    <property type="match status" value="2"/>
</dbReference>
<reference evidence="6" key="1">
    <citation type="submission" date="2014-12" db="EMBL/GenBank/DDBJ databases">
        <title>Genome Sequence of Valsa Canker Pathogens Uncovers a Specific Adaption of Colonization on Woody Bark.</title>
        <authorList>
            <person name="Yin Z."/>
            <person name="Liu H."/>
            <person name="Gao X."/>
            <person name="Li Z."/>
            <person name="Song N."/>
            <person name="Ke X."/>
            <person name="Dai Q."/>
            <person name="Wu Y."/>
            <person name="Sun Y."/>
            <person name="Xu J.-R."/>
            <person name="Kang Z.K."/>
            <person name="Wang L."/>
            <person name="Huang L."/>
        </authorList>
    </citation>
    <scope>NUCLEOTIDE SEQUENCE [LARGE SCALE GENOMIC DNA]</scope>
    <source>
        <strain evidence="6">03-8</strain>
    </source>
</reference>
<sequence length="1936" mass="210880">MPGVLINTTSYSGKPSWGKSSFTTRLEKIYEPYIFRAAWLALLARYSRADVINVEDTGCSDVVEIGTDPELEIRVLLQQVRENMVGDGCFTNGPVNTFPLAERRLKGGNINFRTGLFYNTADDADTSDCHIHVVVTVNSATVSVSEELSSRKHDTDLPKRLAGQLQAVAAHLHNAGPDSTIGAINFMGSYDWEDATENDLPYPEIKRDTLHAMMLRNSVPNSPAVQAWDGSMTYAELDQASSVLARKLRRAGVSRGCFVPLFFEKSLWHPVSMFACSKIGAAWVSIPFDMPLGRVESIINTLKDKQGRTSQVCLSSVSEGEKAASFVPTVIQVDAEAVCEDDITSVDSDSLDANSLDSDSIVGVSGIEDVEPEDRAYVIFTSGTTGTPKGIAISQQNICSFIPAWVSLRGHPGGPGIRDSQILSYAFDMCLVEALVCLCTGSCLCILSEDERMNDLGPSLARYGITHLHATPSLSEVLNPAELPALKHIHFGGEWITHALVNKWLPKIDVLLTYGPAEITNECGGARVSQEAGFGNGCIGRPFGSRIYITNPDNPHQRLPRGFVGEIIVEGPGVSKGYVANPTQTAKAFVQDLAWAPAIDGRPRRFYRTGDLGYVDADGLFFCRGRGDLQVKIRGQRIELAELESNIKALVPQATRVVADAVTLRGGTKALAAFLQLDATPLAERDGLIGMLKAQLPNKLPPAFMPSAFIIVDSIPLGRTGKADRKTLKEMVGEVSAAELLRIKTLTANAEVQQQSLQKCPHVDAASANTTLEVLRKIWISVLPCDASEVTPESNFFALGGDSLIAMKMVSLAQKESITLSVREVFKSPTLATLSQAVGGTTTPPVAASKTTPATIATVEVSKAEKLRNIWATVLGLNSDDVLNESNFFALGGDSLSAMKLVSLAHKAFITFSVSDIFKSPNFQSFCDKVDPSGRSKVKMPAPVKKEEPVLGAPKPSPPKRAAPAIEALAGEKSDAIKLDIATTWDISEESIEEIAAATPLQESLYALSKINDGVHILQYDFQMPHDASHQRLRDAWQRVVDRTSILRTRFFQSSTALLQVVLAEDFHWEVRTEMDSEKARLRLRRKMSDNNAHMSDLVVLRAPSGESQTLIWTVHHALTDGYATGLIMDAVKKAYQGHVTPQLESFVSFANSVKGDTISEEEKRYWQSVLGGWRGTTFPALPTPGYRVRTNASMSRTVPKLAMRRGARYTTPLILRAAWALTLAKMAGTEDVVFGAVVSGRTDQRSMGVIGPLLTTLPVRVKVNSDSKTTEFLQQVHQEMVAMMAYEQTGMSRIASISTELQRACQFQNILNIKSFRPMAEDAKPEPVEVAWLQPKDGFQDSSTALSVGCFLKPTGIELVAQYDNNVINKTVVDETLENFAGLVQSLASSAPEITIGSVLSGGETEQTNTAHQVEKVLKTCLPEGVDCVISSLVSKNAPEVLVAFLDQSSNVSESAFNTLVEQIRHQLARKLPGSMIPSAFYRMPRSETVDNSLGSIPEQVGLDKSLIEDITPVTPYQKRVIGLMLKTPGFGAFSRQYIIMSDLDIDRLTKAWDLTCSSLPCMRTRVALDPEDKSPRHVTTSTWASMEVVHHTDSAAAEAYVDRMRTFAGTLGSALARAAVLHVPGKPSVFVYSISHAVYDGTSLDIIWKALCEAYWTGRVTQVLLPYRYLMEYLSSVDMAPAKAFWKQYLHNAQPTVFPMNPTSDHVTHVTGKESLMIPLPARRGSPITTSTLVHAAWGFTVGSYKGSNDVVFRGLLSGRTIPVDGIERMSGPVLTYVPIRVRTDDESATLSSFLRKVQEDNAEVLSHETLGLDAISTLSPQIANVVNSFNNALVVHPASSSGSGKNLVRPLPLRLESKYMDLTGYVALVLTCRLHADKVAADILHDPEVLDEKEARGVLARFSGVLGALAAAEKVPGMTVGGLRTFMQYNWEH</sequence>
<dbReference type="InterPro" id="IPR006162">
    <property type="entry name" value="Ppantetheine_attach_site"/>
</dbReference>
<dbReference type="InterPro" id="IPR020845">
    <property type="entry name" value="AMP-binding_CS"/>
</dbReference>
<dbReference type="CDD" id="cd05918">
    <property type="entry name" value="A_NRPS_SidN3_like"/>
    <property type="match status" value="1"/>
</dbReference>
<dbReference type="OrthoDB" id="416786at2759"/>
<keyword evidence="3" id="KW-0436">Ligase</keyword>
<evidence type="ECO:0000256" key="4">
    <source>
        <dbReference type="SAM" id="MobiDB-lite"/>
    </source>
</evidence>
<feature type="domain" description="Carrier" evidence="5">
    <location>
        <begin position="766"/>
        <end position="842"/>
    </location>
</feature>
<dbReference type="Gene3D" id="3.40.50.12780">
    <property type="entry name" value="N-terminal domain of ligase-like"/>
    <property type="match status" value="1"/>
</dbReference>
<dbReference type="Pfam" id="PF00501">
    <property type="entry name" value="AMP-binding"/>
    <property type="match status" value="1"/>
</dbReference>
<protein>
    <submittedName>
        <fullName evidence="6">Enniatin synthase</fullName>
    </submittedName>
</protein>
<evidence type="ECO:0000313" key="6">
    <source>
        <dbReference type="EMBL" id="KUI73220.1"/>
    </source>
</evidence>
<dbReference type="SMART" id="SM00823">
    <property type="entry name" value="PKS_PP"/>
    <property type="match status" value="2"/>
</dbReference>
<dbReference type="PANTHER" id="PTHR45527">
    <property type="entry name" value="NONRIBOSOMAL PEPTIDE SYNTHETASE"/>
    <property type="match status" value="1"/>
</dbReference>
<evidence type="ECO:0000256" key="1">
    <source>
        <dbReference type="ARBA" id="ARBA00022450"/>
    </source>
</evidence>
<dbReference type="Gene3D" id="3.30.300.30">
    <property type="match status" value="2"/>
</dbReference>
<name>A0A194WAS7_CYTMA</name>
<keyword evidence="2" id="KW-0597">Phosphoprotein</keyword>
<dbReference type="GO" id="GO:0016874">
    <property type="term" value="F:ligase activity"/>
    <property type="evidence" value="ECO:0007669"/>
    <property type="project" value="UniProtKB-KW"/>
</dbReference>
<dbReference type="CDD" id="cd19545">
    <property type="entry name" value="FUM14_C_NRPS-like"/>
    <property type="match status" value="2"/>
</dbReference>
<dbReference type="InterPro" id="IPR020806">
    <property type="entry name" value="PKS_PP-bd"/>
</dbReference>
<dbReference type="InterPro" id="IPR023213">
    <property type="entry name" value="CAT-like_dom_sf"/>
</dbReference>
<dbReference type="Gene3D" id="3.30.559.10">
    <property type="entry name" value="Chloramphenicol acetyltransferase-like domain"/>
    <property type="match status" value="2"/>
</dbReference>